<keyword evidence="4 6" id="KW-0964">Secreted</keyword>
<dbReference type="AlphaFoldDB" id="A0A8S9PGW0"/>
<keyword evidence="5 6" id="KW-0732">Signal</keyword>
<evidence type="ECO:0000256" key="1">
    <source>
        <dbReference type="ARBA" id="ARBA00004613"/>
    </source>
</evidence>
<comment type="caution">
    <text evidence="7">The sequence shown here is derived from an EMBL/GenBank/DDBJ whole genome shotgun (WGS) entry which is preliminary data.</text>
</comment>
<dbReference type="EMBL" id="QGKX02001521">
    <property type="protein sequence ID" value="KAF3514330.1"/>
    <property type="molecule type" value="Genomic_DNA"/>
</dbReference>
<evidence type="ECO:0000313" key="7">
    <source>
        <dbReference type="EMBL" id="KAF3514330.1"/>
    </source>
</evidence>
<dbReference type="Pfam" id="PF05938">
    <property type="entry name" value="Self-incomp_S1"/>
    <property type="match status" value="1"/>
</dbReference>
<comment type="similarity">
    <text evidence="2 6">Belongs to the plant self-incompatibility (S1) protein family.</text>
</comment>
<evidence type="ECO:0000313" key="8">
    <source>
        <dbReference type="Proteomes" id="UP000712600"/>
    </source>
</evidence>
<dbReference type="PANTHER" id="PTHR31232">
    <property type="match status" value="1"/>
</dbReference>
<dbReference type="InterPro" id="IPR010264">
    <property type="entry name" value="Self-incomp_S1"/>
</dbReference>
<evidence type="ECO:0000256" key="3">
    <source>
        <dbReference type="ARBA" id="ARBA00022471"/>
    </source>
</evidence>
<reference evidence="7" key="1">
    <citation type="submission" date="2019-12" db="EMBL/GenBank/DDBJ databases">
        <title>Genome sequencing and annotation of Brassica cretica.</title>
        <authorList>
            <person name="Studholme D.J."/>
            <person name="Sarris P."/>
        </authorList>
    </citation>
    <scope>NUCLEOTIDE SEQUENCE</scope>
    <source>
        <strain evidence="7">PFS-109/04</strain>
        <tissue evidence="7">Leaf</tissue>
    </source>
</reference>
<dbReference type="PANTHER" id="PTHR31232:SF139">
    <property type="entry name" value="S-PROTEIN HOMOLOG"/>
    <property type="match status" value="1"/>
</dbReference>
<dbReference type="GO" id="GO:0005576">
    <property type="term" value="C:extracellular region"/>
    <property type="evidence" value="ECO:0007669"/>
    <property type="project" value="UniProtKB-SubCell"/>
</dbReference>
<feature type="signal peptide" evidence="6">
    <location>
        <begin position="1"/>
        <end position="16"/>
    </location>
</feature>
<name>A0A8S9PGW0_BRACR</name>
<organism evidence="7 8">
    <name type="scientific">Brassica cretica</name>
    <name type="common">Mustard</name>
    <dbReference type="NCBI Taxonomy" id="69181"/>
    <lineage>
        <taxon>Eukaryota</taxon>
        <taxon>Viridiplantae</taxon>
        <taxon>Streptophyta</taxon>
        <taxon>Embryophyta</taxon>
        <taxon>Tracheophyta</taxon>
        <taxon>Spermatophyta</taxon>
        <taxon>Magnoliopsida</taxon>
        <taxon>eudicotyledons</taxon>
        <taxon>Gunneridae</taxon>
        <taxon>Pentapetalae</taxon>
        <taxon>rosids</taxon>
        <taxon>malvids</taxon>
        <taxon>Brassicales</taxon>
        <taxon>Brassicaceae</taxon>
        <taxon>Brassiceae</taxon>
        <taxon>Brassica</taxon>
    </lineage>
</organism>
<evidence type="ECO:0000256" key="5">
    <source>
        <dbReference type="ARBA" id="ARBA00022729"/>
    </source>
</evidence>
<protein>
    <recommendedName>
        <fullName evidence="6">S-protein homolog</fullName>
    </recommendedName>
</protein>
<proteinExistence type="inferred from homology"/>
<feature type="chain" id="PRO_5035963758" description="S-protein homolog" evidence="6">
    <location>
        <begin position="17"/>
        <end position="133"/>
    </location>
</feature>
<keyword evidence="3 6" id="KW-0713">Self-incompatibility</keyword>
<accession>A0A8S9PGW0</accession>
<evidence type="ECO:0000256" key="4">
    <source>
        <dbReference type="ARBA" id="ARBA00022525"/>
    </source>
</evidence>
<gene>
    <name evidence="7" type="ORF">F2Q69_00000172</name>
</gene>
<evidence type="ECO:0000256" key="6">
    <source>
        <dbReference type="RuleBase" id="RU367044"/>
    </source>
</evidence>
<dbReference type="GO" id="GO:0060320">
    <property type="term" value="P:rejection of self pollen"/>
    <property type="evidence" value="ECO:0007669"/>
    <property type="project" value="UniProtKB-KW"/>
</dbReference>
<evidence type="ECO:0000256" key="2">
    <source>
        <dbReference type="ARBA" id="ARBA00005581"/>
    </source>
</evidence>
<sequence>MKNLIIFFILLSRCIGQIVDEKETLVLTNELNNKILGIHCKSKDDDLGDHYLAVGQSQEYKFRDNLWHTTLFWCHMGQGPDYKIQQVFEAYRSTWTKYVGYTYWIGREDGIYFRQDPHGLPLVKRYDWNLTAY</sequence>
<comment type="subcellular location">
    <subcellularLocation>
        <location evidence="1 6">Secreted</location>
    </subcellularLocation>
</comment>
<dbReference type="Proteomes" id="UP000712600">
    <property type="component" value="Unassembled WGS sequence"/>
</dbReference>